<keyword evidence="6" id="KW-0325">Glycoprotein</keyword>
<feature type="transmembrane region" description="Helical" evidence="10">
    <location>
        <begin position="310"/>
        <end position="330"/>
    </location>
</feature>
<dbReference type="GO" id="GO:0016020">
    <property type="term" value="C:membrane"/>
    <property type="evidence" value="ECO:0007669"/>
    <property type="project" value="UniProtKB-SubCell"/>
</dbReference>
<dbReference type="Ensembl" id="ENSEBUT00000007538.1">
    <property type="protein sequence ID" value="ENSEBUP00000007067.1"/>
    <property type="gene ID" value="ENSEBUG00000004633.1"/>
</dbReference>
<evidence type="ECO:0000313" key="11">
    <source>
        <dbReference type="Ensembl" id="ENSEBUP00000007097.1"/>
    </source>
</evidence>
<dbReference type="Pfam" id="PF05978">
    <property type="entry name" value="UNC-93"/>
    <property type="match status" value="1"/>
</dbReference>
<dbReference type="CDD" id="cd17407">
    <property type="entry name" value="MFS_MFSD11"/>
    <property type="match status" value="1"/>
</dbReference>
<feature type="region of interest" description="Disordered" evidence="9">
    <location>
        <begin position="197"/>
        <end position="219"/>
    </location>
</feature>
<dbReference type="InterPro" id="IPR051617">
    <property type="entry name" value="UNC-93-like_regulator"/>
</dbReference>
<feature type="transmembrane region" description="Helical" evidence="10">
    <location>
        <begin position="47"/>
        <end position="69"/>
    </location>
</feature>
<evidence type="ECO:0000256" key="7">
    <source>
        <dbReference type="ARBA" id="ARBA00040302"/>
    </source>
</evidence>
<feature type="transmembrane region" description="Helical" evidence="10">
    <location>
        <begin position="415"/>
        <end position="436"/>
    </location>
</feature>
<feature type="transmembrane region" description="Helical" evidence="10">
    <location>
        <begin position="136"/>
        <end position="157"/>
    </location>
</feature>
<feature type="transmembrane region" description="Helical" evidence="10">
    <location>
        <begin position="7"/>
        <end position="27"/>
    </location>
</feature>
<evidence type="ECO:0000256" key="6">
    <source>
        <dbReference type="ARBA" id="ARBA00023180"/>
    </source>
</evidence>
<comment type="subcellular location">
    <subcellularLocation>
        <location evidence="1">Membrane</location>
        <topology evidence="1">Multi-pass membrane protein</topology>
    </subcellularLocation>
</comment>
<proteinExistence type="inferred from homology"/>
<dbReference type="Ensembl" id="ENSEBUT00000007568.1">
    <property type="protein sequence ID" value="ENSEBUP00000007097.1"/>
    <property type="gene ID" value="ENSEBUG00000004633.1"/>
</dbReference>
<evidence type="ECO:0000256" key="2">
    <source>
        <dbReference type="ARBA" id="ARBA00009172"/>
    </source>
</evidence>
<organism evidence="11 12">
    <name type="scientific">Eptatretus burgeri</name>
    <name type="common">Inshore hagfish</name>
    <dbReference type="NCBI Taxonomy" id="7764"/>
    <lineage>
        <taxon>Eukaryota</taxon>
        <taxon>Metazoa</taxon>
        <taxon>Chordata</taxon>
        <taxon>Craniata</taxon>
        <taxon>Vertebrata</taxon>
        <taxon>Cyclostomata</taxon>
        <taxon>Myxini</taxon>
        <taxon>Myxiniformes</taxon>
        <taxon>Myxinidae</taxon>
        <taxon>Eptatretinae</taxon>
        <taxon>Eptatretus</taxon>
    </lineage>
</organism>
<feature type="transmembrane region" description="Helical" evidence="10">
    <location>
        <begin position="276"/>
        <end position="298"/>
    </location>
</feature>
<accession>A0A8C4NP44</accession>
<comment type="similarity">
    <text evidence="2">Belongs to the unc-93 family.</text>
</comment>
<dbReference type="OMA" id="QFQDKTH"/>
<dbReference type="Gene3D" id="1.20.1250.20">
    <property type="entry name" value="MFS general substrate transporter like domains"/>
    <property type="match status" value="1"/>
</dbReference>
<dbReference type="Proteomes" id="UP000694388">
    <property type="component" value="Unplaced"/>
</dbReference>
<dbReference type="SUPFAM" id="SSF103473">
    <property type="entry name" value="MFS general substrate transporter"/>
    <property type="match status" value="1"/>
</dbReference>
<reference evidence="11" key="1">
    <citation type="submission" date="2025-05" db="UniProtKB">
        <authorList>
            <consortium name="Ensembl"/>
        </authorList>
    </citation>
    <scope>IDENTIFICATION</scope>
</reference>
<keyword evidence="12" id="KW-1185">Reference proteome</keyword>
<evidence type="ECO:0000256" key="5">
    <source>
        <dbReference type="ARBA" id="ARBA00023136"/>
    </source>
</evidence>
<feature type="transmembrane region" description="Helical" evidence="10">
    <location>
        <begin position="234"/>
        <end position="256"/>
    </location>
</feature>
<dbReference type="PANTHER" id="PTHR23294">
    <property type="entry name" value="ET TRANSLATION PRODUCT-RELATED"/>
    <property type="match status" value="1"/>
</dbReference>
<feature type="transmembrane region" description="Helical" evidence="10">
    <location>
        <begin position="350"/>
        <end position="368"/>
    </location>
</feature>
<dbReference type="PANTHER" id="PTHR23294:SF0">
    <property type="entry name" value="UNC93-LIKE PROTEIN MFSD11"/>
    <property type="match status" value="1"/>
</dbReference>
<keyword evidence="4 10" id="KW-1133">Transmembrane helix</keyword>
<evidence type="ECO:0000256" key="4">
    <source>
        <dbReference type="ARBA" id="ARBA00022989"/>
    </source>
</evidence>
<feature type="transmembrane region" description="Helical" evidence="10">
    <location>
        <begin position="169"/>
        <end position="189"/>
    </location>
</feature>
<evidence type="ECO:0000256" key="9">
    <source>
        <dbReference type="SAM" id="MobiDB-lite"/>
    </source>
</evidence>
<feature type="transmembrane region" description="Helical" evidence="10">
    <location>
        <begin position="76"/>
        <end position="93"/>
    </location>
</feature>
<dbReference type="InterPro" id="IPR010291">
    <property type="entry name" value="Ion_channel_UNC-93"/>
</dbReference>
<feature type="transmembrane region" description="Helical" evidence="10">
    <location>
        <begin position="389"/>
        <end position="409"/>
    </location>
</feature>
<evidence type="ECO:0000256" key="10">
    <source>
        <dbReference type="SAM" id="Phobius"/>
    </source>
</evidence>
<dbReference type="InterPro" id="IPR036259">
    <property type="entry name" value="MFS_trans_sf"/>
</dbReference>
<protein>
    <recommendedName>
        <fullName evidence="7">UNC93-like protein MFSD11</fullName>
    </recommendedName>
    <alternativeName>
        <fullName evidence="8">Major facilitator superfamily domain-containing protein 11</fullName>
    </alternativeName>
</protein>
<evidence type="ECO:0000256" key="8">
    <source>
        <dbReference type="ARBA" id="ARBA00041910"/>
    </source>
</evidence>
<evidence type="ECO:0000256" key="3">
    <source>
        <dbReference type="ARBA" id="ARBA00022692"/>
    </source>
</evidence>
<evidence type="ECO:0000256" key="1">
    <source>
        <dbReference type="ARBA" id="ARBA00004141"/>
    </source>
</evidence>
<feature type="transmembrane region" description="Helical" evidence="10">
    <location>
        <begin position="99"/>
        <end position="124"/>
    </location>
</feature>
<keyword evidence="3 10" id="KW-0812">Transmembrane</keyword>
<dbReference type="AlphaFoldDB" id="A0A8C4NP44"/>
<dbReference type="GeneTree" id="ENSGT00390000012918"/>
<name>A0A8C4NP44_EPTBU</name>
<keyword evidence="5 10" id="KW-0472">Membrane</keyword>
<evidence type="ECO:0000313" key="12">
    <source>
        <dbReference type="Proteomes" id="UP000694388"/>
    </source>
</evidence>
<sequence>MESDRKRLLNVLVLGLSFMLVFTAFQTCGNVEETVLSSLNETSNESGYLSLSIIYGVFSISNIFAPSVVALVGPKLSMIFGGVVYSIYMATFIEPMTWSFYTASVAIGVAAAVLWTAQGTCLTLNSDSTTMARNTGIFWALLQCSLLFGNLYVYISWRGKTRITDSDRRVLFTVLAVISLAGTLLLLTIQQIPSFTSGPSSEEQSSLMNNPEPSTSTGGLAQAKQALRNSVKLFFTRHMFFLSACMAYTGLELTFFSGVYGTCLGATNYFENAKSLIGLSGMLVGVGEITGGGLFGVVSQRLRLVRTRPNRGAVVILGLVTHAVAFFLAFLNLPSDAPISGGSGTNKLSYIQPSVQVALLCSFLLGFGDSCYNTQLYSVLGSRYAKDSAPAFAIFKFVQSITAAIAFYYSNYLLLQWQLLILILSAVIGSLSFIIAETFAPTSSSYNSQF</sequence>